<reference evidence="3" key="1">
    <citation type="submission" date="2016-06" db="EMBL/GenBank/DDBJ databases">
        <authorList>
            <person name="Varghese N."/>
            <person name="Submissions Spin"/>
        </authorList>
    </citation>
    <scope>NUCLEOTIDE SEQUENCE [LARGE SCALE GENOMIC DNA]</scope>
    <source>
        <strain evidence="3">DSM 44814</strain>
    </source>
</reference>
<dbReference type="GO" id="GO:0005886">
    <property type="term" value="C:plasma membrane"/>
    <property type="evidence" value="ECO:0007669"/>
    <property type="project" value="TreeGrafter"/>
</dbReference>
<dbReference type="Pfam" id="PF11716">
    <property type="entry name" value="MDMPI_N"/>
    <property type="match status" value="1"/>
</dbReference>
<dbReference type="Proteomes" id="UP000199696">
    <property type="component" value="Unassembled WGS sequence"/>
</dbReference>
<dbReference type="NCBIfam" id="TIGR03083">
    <property type="entry name" value="maleylpyruvate isomerase family mycothiol-dependent enzyme"/>
    <property type="match status" value="1"/>
</dbReference>
<dbReference type="STRING" id="227316.GA0070604_3332"/>
<evidence type="ECO:0000313" key="2">
    <source>
        <dbReference type="EMBL" id="SCL56047.1"/>
    </source>
</evidence>
<proteinExistence type="predicted"/>
<evidence type="ECO:0000313" key="3">
    <source>
        <dbReference type="Proteomes" id="UP000199696"/>
    </source>
</evidence>
<accession>A0A1C6UPS3</accession>
<dbReference type="RefSeq" id="WP_091118751.1">
    <property type="nucleotide sequence ID" value="NZ_FMHY01000002.1"/>
</dbReference>
<dbReference type="EMBL" id="FMHY01000002">
    <property type="protein sequence ID" value="SCL56047.1"/>
    <property type="molecule type" value="Genomic_DNA"/>
</dbReference>
<dbReference type="InterPro" id="IPR034660">
    <property type="entry name" value="DinB/YfiT-like"/>
</dbReference>
<organism evidence="2 3">
    <name type="scientific">Micromonospora eburnea</name>
    <dbReference type="NCBI Taxonomy" id="227316"/>
    <lineage>
        <taxon>Bacteria</taxon>
        <taxon>Bacillati</taxon>
        <taxon>Actinomycetota</taxon>
        <taxon>Actinomycetes</taxon>
        <taxon>Micromonosporales</taxon>
        <taxon>Micromonosporaceae</taxon>
        <taxon>Micromonospora</taxon>
    </lineage>
</organism>
<keyword evidence="3" id="KW-1185">Reference proteome</keyword>
<gene>
    <name evidence="2" type="ORF">GA0070604_3332</name>
</gene>
<evidence type="ECO:0000259" key="1">
    <source>
        <dbReference type="Pfam" id="PF11716"/>
    </source>
</evidence>
<dbReference type="PANTHER" id="PTHR40758">
    <property type="entry name" value="CONSERVED PROTEIN"/>
    <property type="match status" value="1"/>
</dbReference>
<dbReference type="SUPFAM" id="SSF109854">
    <property type="entry name" value="DinB/YfiT-like putative metalloenzymes"/>
    <property type="match status" value="1"/>
</dbReference>
<feature type="domain" description="Mycothiol-dependent maleylpyruvate isomerase metal-binding" evidence="1">
    <location>
        <begin position="11"/>
        <end position="139"/>
    </location>
</feature>
<dbReference type="InterPro" id="IPR017517">
    <property type="entry name" value="Maleyloyr_isom"/>
</dbReference>
<dbReference type="GO" id="GO:0046872">
    <property type="term" value="F:metal ion binding"/>
    <property type="evidence" value="ECO:0007669"/>
    <property type="project" value="InterPro"/>
</dbReference>
<dbReference type="OrthoDB" id="3671213at2"/>
<name>A0A1C6UPS3_9ACTN</name>
<dbReference type="AlphaFoldDB" id="A0A1C6UPS3"/>
<dbReference type="InterPro" id="IPR024344">
    <property type="entry name" value="MDMPI_metal-binding"/>
</dbReference>
<sequence>MTGLSFDRHCAEIVAQSDLLRSHLDPADLTVAVPSCPGWNLGQLARHLGGGQRWAAEVVRTRATVPPDDTHVRDLSAFAREEPAVVGPWLVESAAELAGALTAAGPEVTTWTPLPVPSATAFWARRFAHETLMHRADAALALGVDFAVDPAVAVDALDEWMELGSLPMMFDIYPERRTLLGPGRTVHLHATDLPAEAGAEWVIDLTGDTLAWRRAHEKAAVAVRGPVTELLLLAYRRRPVGAAAVEIIGDAALLDLWLDRVQFG</sequence>
<protein>
    <submittedName>
        <fullName evidence="2">TIGR03083 family protein</fullName>
    </submittedName>
</protein>
<dbReference type="PANTHER" id="PTHR40758:SF1">
    <property type="entry name" value="CONSERVED PROTEIN"/>
    <property type="match status" value="1"/>
</dbReference>